<dbReference type="VEuPathDB" id="FungiDB:RhiirFUN_015187"/>
<proteinExistence type="predicted"/>
<accession>A0A2I1HLI7</accession>
<dbReference type="VEuPathDB" id="FungiDB:FUN_000308"/>
<evidence type="ECO:0000313" key="2">
    <source>
        <dbReference type="Proteomes" id="UP000234323"/>
    </source>
</evidence>
<dbReference type="AlphaFoldDB" id="A0A2I1HLI7"/>
<dbReference type="Proteomes" id="UP000234323">
    <property type="component" value="Unassembled WGS sequence"/>
</dbReference>
<keyword evidence="2" id="KW-1185">Reference proteome</keyword>
<name>A0A2I1HLI7_9GLOM</name>
<organism evidence="1 2">
    <name type="scientific">Rhizophagus irregularis</name>
    <dbReference type="NCBI Taxonomy" id="588596"/>
    <lineage>
        <taxon>Eukaryota</taxon>
        <taxon>Fungi</taxon>
        <taxon>Fungi incertae sedis</taxon>
        <taxon>Mucoromycota</taxon>
        <taxon>Glomeromycotina</taxon>
        <taxon>Glomeromycetes</taxon>
        <taxon>Glomerales</taxon>
        <taxon>Glomeraceae</taxon>
        <taxon>Rhizophagus</taxon>
    </lineage>
</organism>
<dbReference type="VEuPathDB" id="FungiDB:RhiirA1_397185"/>
<sequence>MHQLVNAVMKCKELTPFTRKIIHHKAEKFGKILWKLTLDVIDQKIKLLKKCENPSHLNFIEGLSQIISMLDTFLDTSSQDSEKFHGKEWFSNIAVIPAKDQEQYNLDERAWHRKILLIFKFFQGSFKELYEFALVQWYNIDLTVPELYGCPQLYFTEEYNTIPIGSINQEVHIVPRFHKENCFY</sequence>
<dbReference type="EMBL" id="LLXI01003720">
    <property type="protein sequence ID" value="PKY59710.1"/>
    <property type="molecule type" value="Genomic_DNA"/>
</dbReference>
<reference evidence="1 2" key="1">
    <citation type="submission" date="2015-10" db="EMBL/GenBank/DDBJ databases">
        <title>Genome analyses suggest a sexual origin of heterokaryosis in a supposedly ancient asexual fungus.</title>
        <authorList>
            <person name="Ropars J."/>
            <person name="Sedzielewska K."/>
            <person name="Noel J."/>
            <person name="Charron P."/>
            <person name="Farinelli L."/>
            <person name="Marton T."/>
            <person name="Kruger M."/>
            <person name="Pelin A."/>
            <person name="Brachmann A."/>
            <person name="Corradi N."/>
        </authorList>
    </citation>
    <scope>NUCLEOTIDE SEQUENCE [LARGE SCALE GENOMIC DNA]</scope>
    <source>
        <strain evidence="1 2">A4</strain>
    </source>
</reference>
<evidence type="ECO:0000313" key="1">
    <source>
        <dbReference type="EMBL" id="PKY59710.1"/>
    </source>
</evidence>
<gene>
    <name evidence="1" type="ORF">RhiirA4_482693</name>
</gene>
<comment type="caution">
    <text evidence="1">The sequence shown here is derived from an EMBL/GenBank/DDBJ whole genome shotgun (WGS) entry which is preliminary data.</text>
</comment>
<protein>
    <submittedName>
        <fullName evidence="1">Uncharacterized protein</fullName>
    </submittedName>
</protein>